<dbReference type="Proteomes" id="UP000292958">
    <property type="component" value="Unassembled WGS sequence"/>
</dbReference>
<evidence type="ECO:0000256" key="1">
    <source>
        <dbReference type="SAM" id="Phobius"/>
    </source>
</evidence>
<dbReference type="PIRSF" id="PIRSF006162">
    <property type="entry name" value="PgpA"/>
    <property type="match status" value="1"/>
</dbReference>
<dbReference type="EMBL" id="SHKW01000001">
    <property type="protein sequence ID" value="RZU42759.1"/>
    <property type="molecule type" value="Genomic_DNA"/>
</dbReference>
<keyword evidence="1" id="KW-0472">Membrane</keyword>
<name>A0A4Q7YZX5_9BACT</name>
<comment type="caution">
    <text evidence="3">The sequence shown here is derived from an EMBL/GenBank/DDBJ whole genome shotgun (WGS) entry which is preliminary data.</text>
</comment>
<keyword evidence="1" id="KW-1133">Transmembrane helix</keyword>
<proteinExistence type="predicted"/>
<organism evidence="3 4">
    <name type="scientific">Edaphobacter modestus</name>
    <dbReference type="NCBI Taxonomy" id="388466"/>
    <lineage>
        <taxon>Bacteria</taxon>
        <taxon>Pseudomonadati</taxon>
        <taxon>Acidobacteriota</taxon>
        <taxon>Terriglobia</taxon>
        <taxon>Terriglobales</taxon>
        <taxon>Acidobacteriaceae</taxon>
        <taxon>Edaphobacter</taxon>
    </lineage>
</organism>
<dbReference type="InterPro" id="IPR007686">
    <property type="entry name" value="YutG/PgpA"/>
</dbReference>
<keyword evidence="4" id="KW-1185">Reference proteome</keyword>
<keyword evidence="1" id="KW-0812">Transmembrane</keyword>
<dbReference type="SUPFAM" id="SSF101307">
    <property type="entry name" value="YutG-like"/>
    <property type="match status" value="1"/>
</dbReference>
<evidence type="ECO:0000313" key="3">
    <source>
        <dbReference type="EMBL" id="RZU42759.1"/>
    </source>
</evidence>
<accession>A0A4Q7YZX5</accession>
<dbReference type="AlphaFoldDB" id="A0A4Q7YZX5"/>
<evidence type="ECO:0000313" key="4">
    <source>
        <dbReference type="Proteomes" id="UP000292958"/>
    </source>
</evidence>
<dbReference type="OrthoDB" id="9804091at2"/>
<dbReference type="GO" id="GO:0008962">
    <property type="term" value="F:phosphatidylglycerophosphatase activity"/>
    <property type="evidence" value="ECO:0007669"/>
    <property type="project" value="InterPro"/>
</dbReference>
<sequence length="169" mass="18041">MANSSEQIHPPAKKKTLWAWALGTFFGAGFLQPGPGTYGSVAALLLWYGAAHVFAPSRLALAIGTTIAAIVVTLIGIRASTIVARESGREDPGHVVIDEVAGQLVALIAISPDWRHAVISLLLFRLFDILKPPPVRQLERLPEGTGIMMDDIAAGLLALLCAQLIRLFV</sequence>
<dbReference type="Pfam" id="PF04608">
    <property type="entry name" value="PgpA"/>
    <property type="match status" value="1"/>
</dbReference>
<dbReference type="GO" id="GO:0006629">
    <property type="term" value="P:lipid metabolic process"/>
    <property type="evidence" value="ECO:0007669"/>
    <property type="project" value="InterPro"/>
</dbReference>
<dbReference type="RefSeq" id="WP_130420800.1">
    <property type="nucleotide sequence ID" value="NZ_SHKW01000001.1"/>
</dbReference>
<dbReference type="PANTHER" id="PTHR36305:SF1">
    <property type="entry name" value="PHOSPHATIDYLGLYCEROPHOSPHATASE A"/>
    <property type="match status" value="1"/>
</dbReference>
<dbReference type="InterPro" id="IPR036681">
    <property type="entry name" value="PgpA-like_sf"/>
</dbReference>
<dbReference type="PANTHER" id="PTHR36305">
    <property type="entry name" value="PHOSPHATIDYLGLYCEROPHOSPHATASE A"/>
    <property type="match status" value="1"/>
</dbReference>
<dbReference type="CDD" id="cd06971">
    <property type="entry name" value="PgpA"/>
    <property type="match status" value="1"/>
</dbReference>
<dbReference type="InterPro" id="IPR026037">
    <property type="entry name" value="PgpA"/>
</dbReference>
<feature type="transmembrane region" description="Helical" evidence="1">
    <location>
        <begin position="59"/>
        <end position="84"/>
    </location>
</feature>
<gene>
    <name evidence="3" type="ORF">BDD14_4354</name>
</gene>
<feature type="transmembrane region" description="Helical" evidence="1">
    <location>
        <begin position="20"/>
        <end position="47"/>
    </location>
</feature>
<feature type="domain" description="YutG/PgpA" evidence="2">
    <location>
        <begin position="22"/>
        <end position="165"/>
    </location>
</feature>
<reference evidence="3 4" key="1">
    <citation type="submission" date="2019-02" db="EMBL/GenBank/DDBJ databases">
        <title>Genomic Encyclopedia of Archaeal and Bacterial Type Strains, Phase II (KMG-II): from individual species to whole genera.</title>
        <authorList>
            <person name="Goeker M."/>
        </authorList>
    </citation>
    <scope>NUCLEOTIDE SEQUENCE [LARGE SCALE GENOMIC DNA]</scope>
    <source>
        <strain evidence="3 4">DSM 18101</strain>
    </source>
</reference>
<evidence type="ECO:0000259" key="2">
    <source>
        <dbReference type="Pfam" id="PF04608"/>
    </source>
</evidence>
<protein>
    <submittedName>
        <fullName evidence="3">Phosphatidylglycerophosphatase A</fullName>
    </submittedName>
</protein>